<protein>
    <recommendedName>
        <fullName evidence="3">Type VI secretion system baseplate subunit TssK</fullName>
    </recommendedName>
</protein>
<dbReference type="NCBIfam" id="TIGR03353">
    <property type="entry name" value="VI_chp_4"/>
    <property type="match status" value="1"/>
</dbReference>
<dbReference type="Pfam" id="PF05936">
    <property type="entry name" value="T6SS_VasE"/>
    <property type="match status" value="1"/>
</dbReference>
<dbReference type="OrthoDB" id="9775333at2"/>
<sequence>MTVTNRVVWSDGLFIKPQHFQQQQRYLEHQINERALAVSDYLYGFSDLELNAEYLSFGRVGLVRGAGLFPDGTRFNLPQDDVMPEPLEISDASVANQVVYLALPLGSDNLSEVEWPEGSVTGRFRAQSTEVRDLHSIDGDAHNIDVARVAPRLMLEQEDRSAYAALAIGRILEKRPDGSLVMDPNFIPTMLSVRAAPRLQRFVGEMAGLMRERARNLADRVGAPGQAGVADVSDFMLLQMLNRSHPRFMHLARLRQLHPERLFEALLELCGELVTFTDESRLPQEHTAYDHDLPEACFSPLMQVLRQSLSTVLEPRALAIQLQQRQYGLTVAPVQDVQLLQSAEFILAVKADMPLDDLRKQFTQQCKVASVEKIRDLISLQLPGIPLSALPVAPRQLPYHAGFVYFRLDDQSQAWQMLENASGFAFHVAGSFPGMEMQFWAIRS</sequence>
<dbReference type="PANTHER" id="PTHR35566">
    <property type="entry name" value="BLR3599 PROTEIN"/>
    <property type="match status" value="1"/>
</dbReference>
<dbReference type="PATRIC" id="fig|1137280.3.peg.10"/>
<name>A0A072N6X2_9GAMM</name>
<dbReference type="STRING" id="1137280.D777_00010"/>
<dbReference type="PANTHER" id="PTHR35566:SF1">
    <property type="entry name" value="TYPE VI SECRETION SYSTEM BASEPLATE COMPONENT TSSK1"/>
    <property type="match status" value="1"/>
</dbReference>
<comment type="caution">
    <text evidence="1">The sequence shown here is derived from an EMBL/GenBank/DDBJ whole genome shotgun (WGS) entry which is preliminary data.</text>
</comment>
<gene>
    <name evidence="1" type="ORF">D777_00010</name>
</gene>
<dbReference type="Proteomes" id="UP000035057">
    <property type="component" value="Unassembled WGS sequence"/>
</dbReference>
<dbReference type="InterPro" id="IPR010263">
    <property type="entry name" value="T6SS_TssK"/>
</dbReference>
<keyword evidence="2" id="KW-1185">Reference proteome</keyword>
<dbReference type="RefSeq" id="WP_036127295.1">
    <property type="nucleotide sequence ID" value="NZ_ANIE01000001.1"/>
</dbReference>
<evidence type="ECO:0000313" key="1">
    <source>
        <dbReference type="EMBL" id="KEF33002.1"/>
    </source>
</evidence>
<reference evidence="1 2" key="1">
    <citation type="submission" date="2012-12" db="EMBL/GenBank/DDBJ databases">
        <title>Genome assembly of Marinobacter sp. AK21.</title>
        <authorList>
            <person name="Khatri I."/>
            <person name="Kumar R."/>
            <person name="Vaidya B."/>
            <person name="Subramanian S."/>
            <person name="Pinnaka A."/>
        </authorList>
    </citation>
    <scope>NUCLEOTIDE SEQUENCE [LARGE SCALE GENOMIC DNA]</scope>
    <source>
        <strain evidence="1 2">AK21</strain>
    </source>
</reference>
<organism evidence="1 2">
    <name type="scientific">Marinobacter nitratireducens</name>
    <dbReference type="NCBI Taxonomy" id="1137280"/>
    <lineage>
        <taxon>Bacteria</taxon>
        <taxon>Pseudomonadati</taxon>
        <taxon>Pseudomonadota</taxon>
        <taxon>Gammaproteobacteria</taxon>
        <taxon>Pseudomonadales</taxon>
        <taxon>Marinobacteraceae</taxon>
        <taxon>Marinobacter</taxon>
    </lineage>
</organism>
<dbReference type="EMBL" id="ANIE01000001">
    <property type="protein sequence ID" value="KEF33002.1"/>
    <property type="molecule type" value="Genomic_DNA"/>
</dbReference>
<proteinExistence type="predicted"/>
<dbReference type="AlphaFoldDB" id="A0A072N6X2"/>
<evidence type="ECO:0000313" key="2">
    <source>
        <dbReference type="Proteomes" id="UP000035057"/>
    </source>
</evidence>
<evidence type="ECO:0008006" key="3">
    <source>
        <dbReference type="Google" id="ProtNLM"/>
    </source>
</evidence>
<accession>A0A072N6X2</accession>